<evidence type="ECO:0000313" key="2">
    <source>
        <dbReference type="EMBL" id="CAG9793238.1"/>
    </source>
</evidence>
<evidence type="ECO:0000256" key="1">
    <source>
        <dbReference type="SAM" id="MobiDB-lite"/>
    </source>
</evidence>
<gene>
    <name evidence="2" type="ORF">DIATSA_LOCUS10698</name>
</gene>
<dbReference type="OrthoDB" id="8062432at2759"/>
<dbReference type="Proteomes" id="UP001153714">
    <property type="component" value="Chromosome 5"/>
</dbReference>
<feature type="compositionally biased region" description="Polar residues" evidence="1">
    <location>
        <begin position="35"/>
        <end position="88"/>
    </location>
</feature>
<evidence type="ECO:0000313" key="3">
    <source>
        <dbReference type="Proteomes" id="UP001153714"/>
    </source>
</evidence>
<sequence>MKASTSGQAASPTNNWKYAELLEFILPHMKNLKRTGNVSINNNNTLASTQSQNNSPGTSIESQNTLPSTSNESQNILPGSSTDMQTTEIFEEILNDDDESTSEPPKIKKKKSCR</sequence>
<proteinExistence type="predicted"/>
<name>A0A9N9RB13_9NEOP</name>
<protein>
    <submittedName>
        <fullName evidence="2">Uncharacterized protein</fullName>
    </submittedName>
</protein>
<dbReference type="EMBL" id="OU893336">
    <property type="protein sequence ID" value="CAG9793238.1"/>
    <property type="molecule type" value="Genomic_DNA"/>
</dbReference>
<organism evidence="2 3">
    <name type="scientific">Diatraea saccharalis</name>
    <name type="common">sugarcane borer</name>
    <dbReference type="NCBI Taxonomy" id="40085"/>
    <lineage>
        <taxon>Eukaryota</taxon>
        <taxon>Metazoa</taxon>
        <taxon>Ecdysozoa</taxon>
        <taxon>Arthropoda</taxon>
        <taxon>Hexapoda</taxon>
        <taxon>Insecta</taxon>
        <taxon>Pterygota</taxon>
        <taxon>Neoptera</taxon>
        <taxon>Endopterygota</taxon>
        <taxon>Lepidoptera</taxon>
        <taxon>Glossata</taxon>
        <taxon>Ditrysia</taxon>
        <taxon>Pyraloidea</taxon>
        <taxon>Crambidae</taxon>
        <taxon>Crambinae</taxon>
        <taxon>Diatraea</taxon>
    </lineage>
</organism>
<reference evidence="2" key="2">
    <citation type="submission" date="2022-10" db="EMBL/GenBank/DDBJ databases">
        <authorList>
            <consortium name="ENA_rothamsted_submissions"/>
            <consortium name="culmorum"/>
            <person name="King R."/>
        </authorList>
    </citation>
    <scope>NUCLEOTIDE SEQUENCE</scope>
</reference>
<dbReference type="AlphaFoldDB" id="A0A9N9RB13"/>
<feature type="compositionally biased region" description="Acidic residues" evidence="1">
    <location>
        <begin position="89"/>
        <end position="101"/>
    </location>
</feature>
<keyword evidence="3" id="KW-1185">Reference proteome</keyword>
<reference evidence="2" key="1">
    <citation type="submission" date="2021-12" db="EMBL/GenBank/DDBJ databases">
        <authorList>
            <person name="King R."/>
        </authorList>
    </citation>
    <scope>NUCLEOTIDE SEQUENCE</scope>
</reference>
<feature type="region of interest" description="Disordered" evidence="1">
    <location>
        <begin position="35"/>
        <end position="114"/>
    </location>
</feature>
<accession>A0A9N9RB13</accession>